<dbReference type="FunFam" id="3.40.50.300:FF:000830">
    <property type="entry name" value="Endonuclease MutS2"/>
    <property type="match status" value="1"/>
</dbReference>
<dbReference type="InterPro" id="IPR002625">
    <property type="entry name" value="Smr_dom"/>
</dbReference>
<dbReference type="InterPro" id="IPR005747">
    <property type="entry name" value="MutS2"/>
</dbReference>
<feature type="domain" description="Smr" evidence="9">
    <location>
        <begin position="735"/>
        <end position="810"/>
    </location>
</feature>
<dbReference type="SUPFAM" id="SSF160443">
    <property type="entry name" value="SMR domain-like"/>
    <property type="match status" value="1"/>
</dbReference>
<dbReference type="Proteomes" id="UP000001660">
    <property type="component" value="Chromosome"/>
</dbReference>
<evidence type="ECO:0000256" key="3">
    <source>
        <dbReference type="ARBA" id="ARBA00022801"/>
    </source>
</evidence>
<evidence type="ECO:0000256" key="1">
    <source>
        <dbReference type="ARBA" id="ARBA00022730"/>
    </source>
</evidence>
<dbReference type="InterPro" id="IPR007696">
    <property type="entry name" value="DNA_mismatch_repair_MutS_core"/>
</dbReference>
<keyword evidence="7" id="KW-0255">Endonuclease</keyword>
<feature type="coiled-coil region" evidence="8">
    <location>
        <begin position="594"/>
        <end position="625"/>
    </location>
</feature>
<dbReference type="GO" id="GO:0004519">
    <property type="term" value="F:endonuclease activity"/>
    <property type="evidence" value="ECO:0007669"/>
    <property type="project" value="UniProtKB-UniRule"/>
</dbReference>
<feature type="coiled-coil region" evidence="8">
    <location>
        <begin position="526"/>
        <end position="560"/>
    </location>
</feature>
<evidence type="ECO:0000256" key="2">
    <source>
        <dbReference type="ARBA" id="ARBA00022741"/>
    </source>
</evidence>
<dbReference type="Pfam" id="PF00488">
    <property type="entry name" value="MutS_V"/>
    <property type="match status" value="1"/>
</dbReference>
<evidence type="ECO:0000259" key="9">
    <source>
        <dbReference type="PROSITE" id="PS50828"/>
    </source>
</evidence>
<proteinExistence type="inferred from homology"/>
<dbReference type="InterPro" id="IPR045076">
    <property type="entry name" value="MutS"/>
</dbReference>
<evidence type="ECO:0000313" key="10">
    <source>
        <dbReference type="EMBL" id="CBK40867.1"/>
    </source>
</evidence>
<evidence type="ECO:0000256" key="4">
    <source>
        <dbReference type="ARBA" id="ARBA00022840"/>
    </source>
</evidence>
<name>D8PCA8_9BACT</name>
<accession>D8PCA8</accession>
<dbReference type="HOGENOM" id="CLU_011252_0_1_0"/>
<dbReference type="InterPro" id="IPR027417">
    <property type="entry name" value="P-loop_NTPase"/>
</dbReference>
<dbReference type="NCBIfam" id="TIGR01069">
    <property type="entry name" value="mutS2"/>
    <property type="match status" value="1"/>
</dbReference>
<dbReference type="KEGG" id="nde:NIDE1108"/>
<keyword evidence="6 7" id="KW-0238">DNA-binding</keyword>
<keyword evidence="3 7" id="KW-0378">Hydrolase</keyword>
<organism evidence="10 11">
    <name type="scientific">Nitrospira defluvii</name>
    <dbReference type="NCBI Taxonomy" id="330214"/>
    <lineage>
        <taxon>Bacteria</taxon>
        <taxon>Pseudomonadati</taxon>
        <taxon>Nitrospirota</taxon>
        <taxon>Nitrospiria</taxon>
        <taxon>Nitrospirales</taxon>
        <taxon>Nitrospiraceae</taxon>
        <taxon>Nitrospira</taxon>
    </lineage>
</organism>
<dbReference type="SUPFAM" id="SSF48334">
    <property type="entry name" value="DNA repair protein MutS, domain III"/>
    <property type="match status" value="1"/>
</dbReference>
<keyword evidence="11" id="KW-1185">Reference proteome</keyword>
<keyword evidence="2 7" id="KW-0547">Nucleotide-binding</keyword>
<comment type="similarity">
    <text evidence="7">Belongs to the DNA mismatch repair MutS family. MutS2 subfamily.</text>
</comment>
<dbReference type="GO" id="GO:0072344">
    <property type="term" value="P:rescue of stalled ribosome"/>
    <property type="evidence" value="ECO:0007669"/>
    <property type="project" value="UniProtKB-UniRule"/>
</dbReference>
<dbReference type="SMART" id="SM00463">
    <property type="entry name" value="SMR"/>
    <property type="match status" value="1"/>
</dbReference>
<dbReference type="HAMAP" id="MF_00092">
    <property type="entry name" value="MutS2"/>
    <property type="match status" value="1"/>
</dbReference>
<evidence type="ECO:0000256" key="5">
    <source>
        <dbReference type="ARBA" id="ARBA00022884"/>
    </source>
</evidence>
<reference evidence="10 11" key="1">
    <citation type="journal article" date="2010" name="Proc. Natl. Acad. Sci. U.S.A.">
        <title>A Nitrospira metagenome illuminates the physiology and evolution of globally important nitrite-oxidizing bacteria.</title>
        <authorList>
            <person name="Lucker S."/>
            <person name="Wagner M."/>
            <person name="Maixner F."/>
            <person name="Pelletier E."/>
            <person name="Koch H."/>
            <person name="Vacherie B."/>
            <person name="Rattei T."/>
            <person name="Sinninghe Damste J."/>
            <person name="Spieck E."/>
            <person name="Le Paslier D."/>
            <person name="Daims H."/>
        </authorList>
    </citation>
    <scope>NUCLEOTIDE SEQUENCE [LARGE SCALE GENOMIC DNA]</scope>
</reference>
<dbReference type="OrthoDB" id="9808166at2"/>
<dbReference type="Pfam" id="PF01713">
    <property type="entry name" value="Smr"/>
    <property type="match status" value="1"/>
</dbReference>
<dbReference type="EC" id="3.1.-.-" evidence="7"/>
<dbReference type="SMART" id="SM00533">
    <property type="entry name" value="MUTSd"/>
    <property type="match status" value="1"/>
</dbReference>
<dbReference type="PROSITE" id="PS50828">
    <property type="entry name" value="SMR"/>
    <property type="match status" value="1"/>
</dbReference>
<protein>
    <recommendedName>
        <fullName evidence="7">Endonuclease MutS2</fullName>
        <ecNumber evidence="7">3.1.-.-</ecNumber>
    </recommendedName>
    <alternativeName>
        <fullName evidence="7">Ribosome-associated protein quality control-upstream factor</fullName>
        <shortName evidence="7">RQC-upstream factor</shortName>
        <shortName evidence="7">RqcU</shortName>
        <ecNumber evidence="7">3.6.4.-</ecNumber>
    </alternativeName>
</protein>
<dbReference type="GO" id="GO:0030983">
    <property type="term" value="F:mismatched DNA binding"/>
    <property type="evidence" value="ECO:0007669"/>
    <property type="project" value="InterPro"/>
</dbReference>
<dbReference type="EC" id="3.6.4.-" evidence="7"/>
<evidence type="ECO:0000256" key="6">
    <source>
        <dbReference type="ARBA" id="ARBA00023125"/>
    </source>
</evidence>
<dbReference type="eggNOG" id="COG1193">
    <property type="taxonomic scope" value="Bacteria"/>
</dbReference>
<evidence type="ECO:0000256" key="7">
    <source>
        <dbReference type="HAMAP-Rule" id="MF_00092"/>
    </source>
</evidence>
<dbReference type="PIRSF" id="PIRSF005814">
    <property type="entry name" value="MutS_YshD"/>
    <property type="match status" value="1"/>
</dbReference>
<keyword evidence="7" id="KW-0540">Nuclease</keyword>
<comment type="function">
    <text evidence="7">Acts as a ribosome collision sensor, splitting the ribosome into its 2 subunits. Detects stalled/collided 70S ribosomes which it binds and splits by an ATP-hydrolysis driven conformational change. Acts upstream of the ribosome quality control system (RQC), a ribosome-associated complex that mediates the extraction of incompletely synthesized nascent chains from stalled ribosomes and their subsequent degradation. Probably generates substrates for RQC.</text>
</comment>
<dbReference type="EMBL" id="FP929003">
    <property type="protein sequence ID" value="CBK40867.1"/>
    <property type="molecule type" value="Genomic_DNA"/>
</dbReference>
<keyword evidence="1 7" id="KW-0699">rRNA-binding</keyword>
<dbReference type="STRING" id="330214.NIDE1108"/>
<comment type="function">
    <text evidence="7">Endonuclease that is involved in the suppression of homologous recombination and thus may have a key role in the control of bacterial genetic diversity.</text>
</comment>
<dbReference type="GO" id="GO:0006298">
    <property type="term" value="P:mismatch repair"/>
    <property type="evidence" value="ECO:0007669"/>
    <property type="project" value="InterPro"/>
</dbReference>
<sequence>MQSETLQSESCNVLEWATLLDHLASYAQSAIGTERCRSLVLEINLSQAQMRQQETSDMLRLRSGADPFPVLRFPNVAEWLGRVAKGACLEVHELRDIALVLGLIDDVQRYLLRHQADAPAVCAMAVQLGPIEEYRRLTIALNAAIDPDGSMRESASPELHRLMHRAKDLKQQMRHRLDQILHSRRYEEVLQEHYFAQREGRYVVPIKAEMQGRIPGIVHDISSSGATVFLEPRELVDLNNSIKVVDLDIEREVRRILRELSAMVAPHQPALAGSVAVLGELDAISAKAGLSQRLQAAPPRLNEQGRILLNRARHPFLVLTKEQVVPNDLVFDETVRVLIISGPNTGGKTVTLKLLGLFALMVRCGLHLPCAPESEMAIFPSVYADIGDAQDLARDLSSFSAHITQMVQLLKEVSEGTDPGTSPSPIHPGRALVLLDEPVTSTDPAEGAALASALLCRLAAAGVKVVATTHYSLLKGLAQETSGFANASVEFNIDTLSPTYRLIQGQPGGSAAIEIAGRLGMDESLLQDARARLQGDNRLLETLLNDLQDKQRRMSEDQAAATLARQTAEQAARESQELLTYLQESERDERQGLKKKLSQEFQRARAAVQATLDDLKRDQKLLKAKETKVRLIELEQAAGREVGAAQEPIPVDRLSVGAAVEVVGLGMTGTLLESPQGKKRVRLKVGEGEILANVGSLVGLARLPQPARSEPRKTTAVTYRRTSQTLAPEDIQETLDVRGQAADDALDIVVAGLDRAILGGSPFVRIIHGHGTGRLRVVLRDYLKASPYVVSFRPGDRAEGGDGVTIVELR</sequence>
<dbReference type="SUPFAM" id="SSF52540">
    <property type="entry name" value="P-loop containing nucleoside triphosphate hydrolases"/>
    <property type="match status" value="1"/>
</dbReference>
<dbReference type="PANTHER" id="PTHR48466:SF2">
    <property type="entry name" value="OS10G0509000 PROTEIN"/>
    <property type="match status" value="1"/>
</dbReference>
<dbReference type="InterPro" id="IPR000432">
    <property type="entry name" value="DNA_mismatch_repair_MutS_C"/>
</dbReference>
<feature type="binding site" evidence="7">
    <location>
        <begin position="342"/>
        <end position="349"/>
    </location>
    <ligand>
        <name>ATP</name>
        <dbReference type="ChEBI" id="CHEBI:30616"/>
    </ligand>
</feature>
<keyword evidence="4 7" id="KW-0067">ATP-binding</keyword>
<dbReference type="SMART" id="SM00534">
    <property type="entry name" value="MUTSac"/>
    <property type="match status" value="1"/>
</dbReference>
<evidence type="ECO:0000313" key="11">
    <source>
        <dbReference type="Proteomes" id="UP000001660"/>
    </source>
</evidence>
<dbReference type="GO" id="GO:0043023">
    <property type="term" value="F:ribosomal large subunit binding"/>
    <property type="evidence" value="ECO:0007669"/>
    <property type="project" value="UniProtKB-UniRule"/>
</dbReference>
<dbReference type="InterPro" id="IPR036063">
    <property type="entry name" value="Smr_dom_sf"/>
</dbReference>
<dbReference type="GO" id="GO:0019843">
    <property type="term" value="F:rRNA binding"/>
    <property type="evidence" value="ECO:0007669"/>
    <property type="project" value="UniProtKB-UniRule"/>
</dbReference>
<keyword evidence="8" id="KW-0175">Coiled coil</keyword>
<keyword evidence="5 7" id="KW-0694">RNA-binding</keyword>
<dbReference type="Gene3D" id="3.40.50.300">
    <property type="entry name" value="P-loop containing nucleotide triphosphate hydrolases"/>
    <property type="match status" value="1"/>
</dbReference>
<dbReference type="GO" id="GO:0045910">
    <property type="term" value="P:negative regulation of DNA recombination"/>
    <property type="evidence" value="ECO:0007669"/>
    <property type="project" value="InterPro"/>
</dbReference>
<dbReference type="Gene3D" id="3.30.1370.110">
    <property type="match status" value="1"/>
</dbReference>
<gene>
    <name evidence="7 10" type="primary">mutS2</name>
    <name evidence="7" type="synonym">rqcU</name>
    <name evidence="10" type="ORF">NIDE1108</name>
</gene>
<dbReference type="GO" id="GO:0140664">
    <property type="term" value="F:ATP-dependent DNA damage sensor activity"/>
    <property type="evidence" value="ECO:0007669"/>
    <property type="project" value="InterPro"/>
</dbReference>
<evidence type="ECO:0000256" key="8">
    <source>
        <dbReference type="SAM" id="Coils"/>
    </source>
</evidence>
<dbReference type="InterPro" id="IPR036187">
    <property type="entry name" value="DNA_mismatch_repair_MutS_sf"/>
</dbReference>
<dbReference type="GO" id="GO:0005524">
    <property type="term" value="F:ATP binding"/>
    <property type="evidence" value="ECO:0007669"/>
    <property type="project" value="UniProtKB-UniRule"/>
</dbReference>
<dbReference type="GO" id="GO:0016887">
    <property type="term" value="F:ATP hydrolysis activity"/>
    <property type="evidence" value="ECO:0007669"/>
    <property type="project" value="InterPro"/>
</dbReference>
<comment type="subunit">
    <text evidence="7">Homodimer. Binds to stalled ribosomes, contacting rRNA.</text>
</comment>
<dbReference type="AlphaFoldDB" id="D8PCA8"/>
<dbReference type="PANTHER" id="PTHR48466">
    <property type="entry name" value="OS10G0509000 PROTEIN-RELATED"/>
    <property type="match status" value="1"/>
</dbReference>